<dbReference type="KEGG" id="psin:CAK95_27500"/>
<evidence type="ECO:0000313" key="12">
    <source>
        <dbReference type="Proteomes" id="UP000194137"/>
    </source>
</evidence>
<feature type="transmembrane region" description="Helical" evidence="9">
    <location>
        <begin position="132"/>
        <end position="150"/>
    </location>
</feature>
<accession>A0A1W6ZYL6</accession>
<feature type="transmembrane region" description="Helical" evidence="9">
    <location>
        <begin position="12"/>
        <end position="38"/>
    </location>
</feature>
<evidence type="ECO:0000256" key="3">
    <source>
        <dbReference type="ARBA" id="ARBA00022475"/>
    </source>
</evidence>
<dbReference type="GO" id="GO:0005886">
    <property type="term" value="C:plasma membrane"/>
    <property type="evidence" value="ECO:0007669"/>
    <property type="project" value="UniProtKB-SubCell"/>
</dbReference>
<dbReference type="STRING" id="1235591.CAK95_27500"/>
<reference evidence="11 12" key="1">
    <citation type="submission" date="2017-05" db="EMBL/GenBank/DDBJ databases">
        <title>Full genome sequence of Pseudorhodoplanes sinuspersici.</title>
        <authorList>
            <person name="Dastgheib S.M.M."/>
            <person name="Shavandi M."/>
            <person name="Tirandaz H."/>
        </authorList>
    </citation>
    <scope>NUCLEOTIDE SEQUENCE [LARGE SCALE GENOMIC DNA]</scope>
    <source>
        <strain evidence="11 12">RIPI110</strain>
    </source>
</reference>
<keyword evidence="3" id="KW-1003">Cell membrane</keyword>
<dbReference type="PANTHER" id="PTHR35011">
    <property type="entry name" value="2,3-DIKETO-L-GULONATE TRAP TRANSPORTER SMALL PERMEASE PROTEIN YIAM"/>
    <property type="match status" value="1"/>
</dbReference>
<evidence type="ECO:0000259" key="10">
    <source>
        <dbReference type="Pfam" id="PF04290"/>
    </source>
</evidence>
<dbReference type="InterPro" id="IPR055348">
    <property type="entry name" value="DctQ"/>
</dbReference>
<keyword evidence="5 9" id="KW-0812">Transmembrane</keyword>
<dbReference type="PANTHER" id="PTHR35011:SF2">
    <property type="entry name" value="2,3-DIKETO-L-GULONATE TRAP TRANSPORTER SMALL PERMEASE PROTEIN YIAM"/>
    <property type="match status" value="1"/>
</dbReference>
<dbReference type="GO" id="GO:0015740">
    <property type="term" value="P:C4-dicarboxylate transport"/>
    <property type="evidence" value="ECO:0007669"/>
    <property type="project" value="TreeGrafter"/>
</dbReference>
<comment type="function">
    <text evidence="9">Part of the tripartite ATP-independent periplasmic (TRAP) transport system.</text>
</comment>
<keyword evidence="2 9" id="KW-0813">Transport</keyword>
<sequence length="180" mass="20292">MRAIFWLNSLLVRALCVLAVLLVAAMMLGICAEVILRIFGFPSIIGLIELTEYALFISTFFVAPYLLKTNEHIRVDLVIARIDPANARYIECGVMIAIMVISLITGVIATILMVRSFHEGTLIFKDLIFPQWWLDWIIPLSSLAMFLQALEMLVTLMRLPDSDVPLPHEQVPGIRPDELP</sequence>
<dbReference type="InterPro" id="IPR007387">
    <property type="entry name" value="TRAP_DctQ"/>
</dbReference>
<feature type="domain" description="Tripartite ATP-independent periplasmic transporters DctQ component" evidence="10">
    <location>
        <begin position="26"/>
        <end position="158"/>
    </location>
</feature>
<evidence type="ECO:0000256" key="4">
    <source>
        <dbReference type="ARBA" id="ARBA00022519"/>
    </source>
</evidence>
<evidence type="ECO:0000256" key="6">
    <source>
        <dbReference type="ARBA" id="ARBA00022989"/>
    </source>
</evidence>
<keyword evidence="12" id="KW-1185">Reference proteome</keyword>
<dbReference type="EMBL" id="CP021112">
    <property type="protein sequence ID" value="ARQ02436.1"/>
    <property type="molecule type" value="Genomic_DNA"/>
</dbReference>
<keyword evidence="4 9" id="KW-0997">Cell inner membrane</keyword>
<evidence type="ECO:0000256" key="8">
    <source>
        <dbReference type="ARBA" id="ARBA00038436"/>
    </source>
</evidence>
<dbReference type="Proteomes" id="UP000194137">
    <property type="component" value="Chromosome"/>
</dbReference>
<keyword evidence="7 9" id="KW-0472">Membrane</keyword>
<name>A0A1W6ZYL6_9HYPH</name>
<dbReference type="RefSeq" id="WP_086090868.1">
    <property type="nucleotide sequence ID" value="NZ_CP021112.1"/>
</dbReference>
<evidence type="ECO:0000256" key="7">
    <source>
        <dbReference type="ARBA" id="ARBA00023136"/>
    </source>
</evidence>
<dbReference type="OrthoDB" id="8030921at2"/>
<proteinExistence type="inferred from homology"/>
<feature type="transmembrane region" description="Helical" evidence="9">
    <location>
        <begin position="88"/>
        <end position="112"/>
    </location>
</feature>
<evidence type="ECO:0000256" key="5">
    <source>
        <dbReference type="ARBA" id="ARBA00022692"/>
    </source>
</evidence>
<dbReference type="AlphaFoldDB" id="A0A1W6ZYL6"/>
<dbReference type="Pfam" id="PF04290">
    <property type="entry name" value="DctQ"/>
    <property type="match status" value="1"/>
</dbReference>
<feature type="transmembrane region" description="Helical" evidence="9">
    <location>
        <begin position="44"/>
        <end position="67"/>
    </location>
</feature>
<keyword evidence="6 9" id="KW-1133">Transmembrane helix</keyword>
<evidence type="ECO:0000256" key="9">
    <source>
        <dbReference type="RuleBase" id="RU369079"/>
    </source>
</evidence>
<organism evidence="11 12">
    <name type="scientific">Pseudorhodoplanes sinuspersici</name>
    <dbReference type="NCBI Taxonomy" id="1235591"/>
    <lineage>
        <taxon>Bacteria</taxon>
        <taxon>Pseudomonadati</taxon>
        <taxon>Pseudomonadota</taxon>
        <taxon>Alphaproteobacteria</taxon>
        <taxon>Hyphomicrobiales</taxon>
        <taxon>Pseudorhodoplanes</taxon>
    </lineage>
</organism>
<protein>
    <recommendedName>
        <fullName evidence="9">TRAP transporter small permease protein</fullName>
    </recommendedName>
</protein>
<evidence type="ECO:0000313" key="11">
    <source>
        <dbReference type="EMBL" id="ARQ02436.1"/>
    </source>
</evidence>
<comment type="subunit">
    <text evidence="9">The complex comprises the extracytoplasmic solute receptor protein and the two transmembrane proteins.</text>
</comment>
<comment type="similarity">
    <text evidence="8 9">Belongs to the TRAP transporter small permease family.</text>
</comment>
<evidence type="ECO:0000256" key="2">
    <source>
        <dbReference type="ARBA" id="ARBA00022448"/>
    </source>
</evidence>
<dbReference type="GO" id="GO:0022857">
    <property type="term" value="F:transmembrane transporter activity"/>
    <property type="evidence" value="ECO:0007669"/>
    <property type="project" value="UniProtKB-UniRule"/>
</dbReference>
<evidence type="ECO:0000256" key="1">
    <source>
        <dbReference type="ARBA" id="ARBA00004429"/>
    </source>
</evidence>
<gene>
    <name evidence="11" type="ORF">CAK95_27500</name>
</gene>
<comment type="subcellular location">
    <subcellularLocation>
        <location evidence="1 9">Cell inner membrane</location>
        <topology evidence="1 9">Multi-pass membrane protein</topology>
    </subcellularLocation>
</comment>